<name>A0A4P9XVW1_9FUNG</name>
<evidence type="ECO:0000256" key="5">
    <source>
        <dbReference type="ARBA" id="ARBA00022989"/>
    </source>
</evidence>
<feature type="region of interest" description="Disordered" evidence="8">
    <location>
        <begin position="720"/>
        <end position="750"/>
    </location>
</feature>
<feature type="transmembrane region" description="Helical" evidence="9">
    <location>
        <begin position="218"/>
        <end position="237"/>
    </location>
</feature>
<evidence type="ECO:0000256" key="8">
    <source>
        <dbReference type="SAM" id="MobiDB-lite"/>
    </source>
</evidence>
<dbReference type="PANTHER" id="PTHR23512">
    <property type="entry name" value="MAJOR FACILITATOR SUPERFAMILY DOMAIN-CONTAINING PROTEIN 1"/>
    <property type="match status" value="1"/>
</dbReference>
<feature type="transmembrane region" description="Helical" evidence="9">
    <location>
        <begin position="594"/>
        <end position="611"/>
    </location>
</feature>
<feature type="region of interest" description="Disordered" evidence="8">
    <location>
        <begin position="373"/>
        <end position="406"/>
    </location>
</feature>
<keyword evidence="7" id="KW-0458">Lysosome</keyword>
<feature type="region of interest" description="Disordered" evidence="8">
    <location>
        <begin position="328"/>
        <end position="360"/>
    </location>
</feature>
<reference evidence="11" key="1">
    <citation type="journal article" date="2018" name="Nat. Microbiol.">
        <title>Leveraging single-cell genomics to expand the fungal tree of life.</title>
        <authorList>
            <person name="Ahrendt S.R."/>
            <person name="Quandt C.A."/>
            <person name="Ciobanu D."/>
            <person name="Clum A."/>
            <person name="Salamov A."/>
            <person name="Andreopoulos B."/>
            <person name="Cheng J.F."/>
            <person name="Woyke T."/>
            <person name="Pelin A."/>
            <person name="Henrissat B."/>
            <person name="Reynolds N.K."/>
            <person name="Benny G.L."/>
            <person name="Smith M.E."/>
            <person name="James T.Y."/>
            <person name="Grigoriev I.V."/>
        </authorList>
    </citation>
    <scope>NUCLEOTIDE SEQUENCE [LARGE SCALE GENOMIC DNA]</scope>
    <source>
        <strain evidence="11">RSA 1356</strain>
    </source>
</reference>
<feature type="compositionally biased region" description="Polar residues" evidence="8">
    <location>
        <begin position="346"/>
        <end position="360"/>
    </location>
</feature>
<dbReference type="OrthoDB" id="424834at2759"/>
<feature type="transmembrane region" description="Helical" evidence="9">
    <location>
        <begin position="89"/>
        <end position="110"/>
    </location>
</feature>
<evidence type="ECO:0000256" key="2">
    <source>
        <dbReference type="ARBA" id="ARBA00008335"/>
    </source>
</evidence>
<accession>A0A4P9XVW1</accession>
<keyword evidence="11" id="KW-1185">Reference proteome</keyword>
<protein>
    <recommendedName>
        <fullName evidence="12">Major facilitator superfamily domain-containing protein</fullName>
    </recommendedName>
</protein>
<organism evidence="10 11">
    <name type="scientific">Thamnocephalis sphaerospora</name>
    <dbReference type="NCBI Taxonomy" id="78915"/>
    <lineage>
        <taxon>Eukaryota</taxon>
        <taxon>Fungi</taxon>
        <taxon>Fungi incertae sedis</taxon>
        <taxon>Zoopagomycota</taxon>
        <taxon>Zoopagomycotina</taxon>
        <taxon>Zoopagomycetes</taxon>
        <taxon>Zoopagales</taxon>
        <taxon>Sigmoideomycetaceae</taxon>
        <taxon>Thamnocephalis</taxon>
    </lineage>
</organism>
<dbReference type="EMBL" id="KZ992505">
    <property type="protein sequence ID" value="RKP09550.1"/>
    <property type="molecule type" value="Genomic_DNA"/>
</dbReference>
<keyword evidence="6 9" id="KW-0472">Membrane</keyword>
<proteinExistence type="inferred from homology"/>
<evidence type="ECO:0000256" key="4">
    <source>
        <dbReference type="ARBA" id="ARBA00022692"/>
    </source>
</evidence>
<dbReference type="InterPro" id="IPR052187">
    <property type="entry name" value="MFSD1"/>
</dbReference>
<evidence type="ECO:0000256" key="6">
    <source>
        <dbReference type="ARBA" id="ARBA00023136"/>
    </source>
</evidence>
<feature type="transmembrane region" description="Helical" evidence="9">
    <location>
        <begin position="514"/>
        <end position="535"/>
    </location>
</feature>
<dbReference type="AlphaFoldDB" id="A0A4P9XVW1"/>
<gene>
    <name evidence="10" type="ORF">THASP1DRAFT_28652</name>
</gene>
<dbReference type="STRING" id="78915.A0A4P9XVW1"/>
<keyword evidence="3" id="KW-0813">Transport</keyword>
<feature type="transmembrane region" description="Helical" evidence="9">
    <location>
        <begin position="16"/>
        <end position="35"/>
    </location>
</feature>
<dbReference type="SUPFAM" id="SSF103473">
    <property type="entry name" value="MFS general substrate transporter"/>
    <property type="match status" value="2"/>
</dbReference>
<dbReference type="Gene3D" id="1.20.1250.20">
    <property type="entry name" value="MFS general substrate transporter like domains"/>
    <property type="match status" value="1"/>
</dbReference>
<evidence type="ECO:0000313" key="11">
    <source>
        <dbReference type="Proteomes" id="UP000271241"/>
    </source>
</evidence>
<feature type="transmembrane region" description="Helical" evidence="9">
    <location>
        <begin position="55"/>
        <end position="77"/>
    </location>
</feature>
<feature type="transmembrane region" description="Helical" evidence="9">
    <location>
        <begin position="618"/>
        <end position="637"/>
    </location>
</feature>
<feature type="transmembrane region" description="Helical" evidence="9">
    <location>
        <begin position="547"/>
        <end position="574"/>
    </location>
</feature>
<dbReference type="Proteomes" id="UP000271241">
    <property type="component" value="Unassembled WGS sequence"/>
</dbReference>
<comment type="similarity">
    <text evidence="2">Belongs to the major facilitator superfamily.</text>
</comment>
<sequence length="750" mass="81717">MTSRPVSLMRVTRRRWRWIGVALTSVALASSYYAYDVPAALNRQLRAQLNVPPPQWQYWLAGAYAAYALPNTLMPYYAPHLMAWLGPRWTLGVLAVVACTGQLLVVAALLPDGLSQTLGPLALLLLGRFLLGFGVESLGVAQSALTCQWFLSSRRLGLALSLNVAMARIGAIVNDVASPAAVRWWQRSDRPLVAWLTRCLTSLGVPQGWLAATVMACGLAWLACCLSLAAVVAASLFDRWNERRRMHAARLMAAQTAATSGASASVSADQAASLVPATAAAGAAAAATVAASTLRRVPFQNARHQLSTRDVNTIRRSYLRVDALSRNSGLSRRRSRPPLQTHLRQRSATEGPTHTSSGAVWSSQAISVPNIASHELPHPSSMPGSLTGDYHSAPEPPNASENSIGLVPSIGRRLRVDSNATGDSRLLRRELAAHATDATKRHSVSSSHGSRGRCSHFESVDLSAGPPSIHVPVHNPWHFWLLCFSMAWFVRFLWRDDPICQSSDYLQTRWTTDAVHAGLLMAIPDLVSTLLVPFAHWYIGSGQKGGLYGIGIGIALILLGICYSVFAAIFWTALPHIMPNPDHHPAAYARMTSLLNLSQAAMPFLVARVIIADATFKSASWLFVIISLLATLTALVLTRIGALDPAYPLEDELEDDEYYEAGYYDFDDGSGYWSDEFSDCWESYDEHEGQESGRGLLTDDNLWDDDTPNRWSVFTPARTSRAHDAARGPQEQDALLSQSTAARDYATLGQ</sequence>
<evidence type="ECO:0000313" key="10">
    <source>
        <dbReference type="EMBL" id="RKP09550.1"/>
    </source>
</evidence>
<dbReference type="PANTHER" id="PTHR23512:SF3">
    <property type="entry name" value="MAJOR FACILITATOR SUPERFAMILY DOMAIN-CONTAINING PROTEIN 1"/>
    <property type="match status" value="1"/>
</dbReference>
<evidence type="ECO:0000256" key="7">
    <source>
        <dbReference type="ARBA" id="ARBA00023228"/>
    </source>
</evidence>
<keyword evidence="5 9" id="KW-1133">Transmembrane helix</keyword>
<evidence type="ECO:0008006" key="12">
    <source>
        <dbReference type="Google" id="ProtNLM"/>
    </source>
</evidence>
<keyword evidence="4 9" id="KW-0812">Transmembrane</keyword>
<evidence type="ECO:0000256" key="9">
    <source>
        <dbReference type="SAM" id="Phobius"/>
    </source>
</evidence>
<evidence type="ECO:0000256" key="3">
    <source>
        <dbReference type="ARBA" id="ARBA00022448"/>
    </source>
</evidence>
<comment type="subcellular location">
    <subcellularLocation>
        <location evidence="1">Lysosome membrane</location>
        <topology evidence="1">Multi-pass membrane protein</topology>
    </subcellularLocation>
</comment>
<dbReference type="InterPro" id="IPR036259">
    <property type="entry name" value="MFS_trans_sf"/>
</dbReference>
<evidence type="ECO:0000256" key="1">
    <source>
        <dbReference type="ARBA" id="ARBA00004155"/>
    </source>
</evidence>